<dbReference type="PANTHER" id="PTHR10732:SF14">
    <property type="entry name" value="SMALL RIBOSOMAL SUBUNIT PROTEIN ES17"/>
    <property type="match status" value="1"/>
</dbReference>
<reference evidence="4" key="1">
    <citation type="submission" date="2025-08" db="UniProtKB">
        <authorList>
            <consortium name="Ensembl"/>
        </authorList>
    </citation>
    <scope>IDENTIFICATION</scope>
</reference>
<name>A0A8D0BP21_SALMN</name>
<dbReference type="InterPro" id="IPR001210">
    <property type="entry name" value="Ribosomal_eS17"/>
</dbReference>
<dbReference type="InterPro" id="IPR036401">
    <property type="entry name" value="Ribosomal_eS17_sf"/>
</dbReference>
<comment type="similarity">
    <text evidence="1">Belongs to the eukaryotic ribosomal protein eS17 family.</text>
</comment>
<dbReference type="Proteomes" id="UP000694421">
    <property type="component" value="Unplaced"/>
</dbReference>
<keyword evidence="2" id="KW-0689">Ribosomal protein</keyword>
<dbReference type="Pfam" id="PF00833">
    <property type="entry name" value="Ribosomal_S17e"/>
    <property type="match status" value="1"/>
</dbReference>
<keyword evidence="5" id="KW-1185">Reference proteome</keyword>
<keyword evidence="3" id="KW-0687">Ribonucleoprotein</keyword>
<evidence type="ECO:0000313" key="5">
    <source>
        <dbReference type="Proteomes" id="UP000694421"/>
    </source>
</evidence>
<dbReference type="GO" id="GO:0003735">
    <property type="term" value="F:structural constituent of ribosome"/>
    <property type="evidence" value="ECO:0007669"/>
    <property type="project" value="InterPro"/>
</dbReference>
<dbReference type="SUPFAM" id="SSF116820">
    <property type="entry name" value="Rps17e-like"/>
    <property type="match status" value="1"/>
</dbReference>
<evidence type="ECO:0000256" key="1">
    <source>
        <dbReference type="ARBA" id="ARBA00010444"/>
    </source>
</evidence>
<proteinExistence type="inferred from homology"/>
<evidence type="ECO:0000313" key="4">
    <source>
        <dbReference type="Ensembl" id="ENSSMRP00000011182.1"/>
    </source>
</evidence>
<dbReference type="AlphaFoldDB" id="A0A8D0BP21"/>
<dbReference type="GO" id="GO:1990904">
    <property type="term" value="C:ribonucleoprotein complex"/>
    <property type="evidence" value="ECO:0007669"/>
    <property type="project" value="UniProtKB-KW"/>
</dbReference>
<dbReference type="GO" id="GO:0005840">
    <property type="term" value="C:ribosome"/>
    <property type="evidence" value="ECO:0007669"/>
    <property type="project" value="UniProtKB-KW"/>
</dbReference>
<protein>
    <recommendedName>
        <fullName evidence="6">40S ribosomal protein S17</fullName>
    </recommendedName>
</protein>
<evidence type="ECO:0000256" key="2">
    <source>
        <dbReference type="ARBA" id="ARBA00022980"/>
    </source>
</evidence>
<dbReference type="Gene3D" id="1.10.60.20">
    <property type="entry name" value="Ribosomal protein S17e-like"/>
    <property type="match status" value="1"/>
</dbReference>
<sequence length="124" mass="14327">HGNSFFKNGEKAAWTITEKYYTHLGIDFHTNQQVCEKVAVIPGKKMGNKIAQYVAHLMKCLHFRGMSIKLQEEEEERRGNCVPEEIIEMDPDSRKILELRDFSNLSNLHRNSPDHIFQSPSGQI</sequence>
<dbReference type="GO" id="GO:0006412">
    <property type="term" value="P:translation"/>
    <property type="evidence" value="ECO:0007669"/>
    <property type="project" value="InterPro"/>
</dbReference>
<evidence type="ECO:0000256" key="3">
    <source>
        <dbReference type="ARBA" id="ARBA00023274"/>
    </source>
</evidence>
<evidence type="ECO:0008006" key="6">
    <source>
        <dbReference type="Google" id="ProtNLM"/>
    </source>
</evidence>
<dbReference type="PANTHER" id="PTHR10732">
    <property type="entry name" value="40S RIBOSOMAL PROTEIN S17"/>
    <property type="match status" value="1"/>
</dbReference>
<accession>A0A8D0BP21</accession>
<dbReference type="GeneTree" id="ENSGT00390000006548"/>
<dbReference type="Ensembl" id="ENSSMRT00000013018.1">
    <property type="protein sequence ID" value="ENSSMRP00000011182.1"/>
    <property type="gene ID" value="ENSSMRG00000008803.1"/>
</dbReference>
<reference evidence="4" key="2">
    <citation type="submission" date="2025-09" db="UniProtKB">
        <authorList>
            <consortium name="Ensembl"/>
        </authorList>
    </citation>
    <scope>IDENTIFICATION</scope>
</reference>
<organism evidence="4 5">
    <name type="scientific">Salvator merianae</name>
    <name type="common">Argentine black and white tegu</name>
    <name type="synonym">Tupinambis merianae</name>
    <dbReference type="NCBI Taxonomy" id="96440"/>
    <lineage>
        <taxon>Eukaryota</taxon>
        <taxon>Metazoa</taxon>
        <taxon>Chordata</taxon>
        <taxon>Craniata</taxon>
        <taxon>Vertebrata</taxon>
        <taxon>Euteleostomi</taxon>
        <taxon>Lepidosauria</taxon>
        <taxon>Squamata</taxon>
        <taxon>Bifurcata</taxon>
        <taxon>Unidentata</taxon>
        <taxon>Episquamata</taxon>
        <taxon>Laterata</taxon>
        <taxon>Teiioidea</taxon>
        <taxon>Teiidae</taxon>
        <taxon>Salvator</taxon>
    </lineage>
</organism>